<dbReference type="Proteomes" id="UP000790787">
    <property type="component" value="Chromosome 22"/>
</dbReference>
<feature type="domain" description="LOB" evidence="9">
    <location>
        <begin position="3"/>
        <end position="106"/>
    </location>
</feature>
<dbReference type="GeneID" id="107774081"/>
<dbReference type="PaxDb" id="4097-A0A1S3Y9Z6"/>
<evidence type="ECO:0000313" key="10">
    <source>
        <dbReference type="Proteomes" id="UP000790787"/>
    </source>
</evidence>
<dbReference type="InterPro" id="IPR036291">
    <property type="entry name" value="NAD(P)-bd_dom_sf"/>
</dbReference>
<keyword evidence="7" id="KW-0275">Fatty acid biosynthesis</keyword>
<evidence type="ECO:0000256" key="8">
    <source>
        <dbReference type="ARBA" id="ARBA00048508"/>
    </source>
</evidence>
<dbReference type="PROSITE" id="PS50891">
    <property type="entry name" value="LOB"/>
    <property type="match status" value="1"/>
</dbReference>
<comment type="similarity">
    <text evidence="2">Belongs to the LOB domain-containing protein family.</text>
</comment>
<dbReference type="Pfam" id="PF03195">
    <property type="entry name" value="LOB"/>
    <property type="match status" value="1"/>
</dbReference>
<organism evidence="10 11">
    <name type="scientific">Nicotiana tabacum</name>
    <name type="common">Common tobacco</name>
    <dbReference type="NCBI Taxonomy" id="4097"/>
    <lineage>
        <taxon>Eukaryota</taxon>
        <taxon>Viridiplantae</taxon>
        <taxon>Streptophyta</taxon>
        <taxon>Embryophyta</taxon>
        <taxon>Tracheophyta</taxon>
        <taxon>Spermatophyta</taxon>
        <taxon>Magnoliopsida</taxon>
        <taxon>eudicotyledons</taxon>
        <taxon>Gunneridae</taxon>
        <taxon>Pentapetalae</taxon>
        <taxon>asterids</taxon>
        <taxon>lamiids</taxon>
        <taxon>Solanales</taxon>
        <taxon>Solanaceae</taxon>
        <taxon>Nicotianoideae</taxon>
        <taxon>Nicotianeae</taxon>
        <taxon>Nicotiana</taxon>
    </lineage>
</organism>
<reference evidence="10" key="1">
    <citation type="journal article" date="2014" name="Nat. Commun.">
        <title>The tobacco genome sequence and its comparison with those of tomato and potato.</title>
        <authorList>
            <person name="Sierro N."/>
            <person name="Battey J.N."/>
            <person name="Ouadi S."/>
            <person name="Bakaher N."/>
            <person name="Bovet L."/>
            <person name="Willig A."/>
            <person name="Goepfert S."/>
            <person name="Peitsch M.C."/>
            <person name="Ivanov N.V."/>
        </authorList>
    </citation>
    <scope>NUCLEOTIDE SEQUENCE [LARGE SCALE GENOMIC DNA]</scope>
</reference>
<evidence type="ECO:0000256" key="6">
    <source>
        <dbReference type="ARBA" id="ARBA00022832"/>
    </source>
</evidence>
<dbReference type="EC" id="1.1.1.100" evidence="4"/>
<evidence type="ECO:0000259" key="9">
    <source>
        <dbReference type="PROSITE" id="PS50891"/>
    </source>
</evidence>
<gene>
    <name evidence="11" type="primary">LOC107774081</name>
</gene>
<evidence type="ECO:0000256" key="4">
    <source>
        <dbReference type="ARBA" id="ARBA00012948"/>
    </source>
</evidence>
<evidence type="ECO:0000256" key="7">
    <source>
        <dbReference type="ARBA" id="ARBA00023160"/>
    </source>
</evidence>
<evidence type="ECO:0000313" key="11">
    <source>
        <dbReference type="RefSeq" id="XP_016449035.1"/>
    </source>
</evidence>
<evidence type="ECO:0000256" key="1">
    <source>
        <dbReference type="ARBA" id="ARBA00005194"/>
    </source>
</evidence>
<dbReference type="PRINTS" id="PR00081">
    <property type="entry name" value="GDHRDH"/>
</dbReference>
<dbReference type="GO" id="GO:0004316">
    <property type="term" value="F:3-oxoacyl-[acyl-carrier-protein] reductase (NADPH) activity"/>
    <property type="evidence" value="ECO:0007669"/>
    <property type="project" value="UniProtKB-EC"/>
</dbReference>
<proteinExistence type="inferred from homology"/>
<comment type="catalytic activity">
    <reaction evidence="8">
        <text>a (3R)-hydroxyacyl-[ACP] + NADP(+) = a 3-oxoacyl-[ACP] + NADPH + H(+)</text>
        <dbReference type="Rhea" id="RHEA:17397"/>
        <dbReference type="Rhea" id="RHEA-COMP:9916"/>
        <dbReference type="Rhea" id="RHEA-COMP:9945"/>
        <dbReference type="ChEBI" id="CHEBI:15378"/>
        <dbReference type="ChEBI" id="CHEBI:57783"/>
        <dbReference type="ChEBI" id="CHEBI:58349"/>
        <dbReference type="ChEBI" id="CHEBI:78776"/>
        <dbReference type="ChEBI" id="CHEBI:78827"/>
        <dbReference type="EC" id="1.1.1.100"/>
    </reaction>
</comment>
<dbReference type="GO" id="GO:0030497">
    <property type="term" value="P:fatty acid elongation"/>
    <property type="evidence" value="ECO:0000318"/>
    <property type="project" value="GO_Central"/>
</dbReference>
<dbReference type="KEGG" id="nta:107774081"/>
<dbReference type="STRING" id="4097.A0A1S3Y9Z6"/>
<sequence length="271" mass="29748">MACPLHIFERKKSKCMKERCVFQFFSPFDIPDYHAIKRIYGSNAFGRMLTMVVPDERKAEAIRCIAEEARCRIRDPVGGAFREMELLKMAKPTSTHSSVNSYHQELILGAGFTERIGTGGVRAPVETTEQAGVDAAAKVEGPVVIVTETSRGIGKAIALALGKAGCKVLVNYAISSKDAEEVSKEIEACGGEAFTFVGNISKQEDVESMIKTVVGRWGTVDILINNAGVTRDTLLMRMNQSQWQEVIEFSLTGVFLCTQAAAKIMMKKKKV</sequence>
<dbReference type="InterPro" id="IPR002347">
    <property type="entry name" value="SDR_fam"/>
</dbReference>
<dbReference type="SMR" id="A0A1S3Y9Z6"/>
<dbReference type="PANTHER" id="PTHR42879:SF2">
    <property type="entry name" value="3-OXOACYL-[ACYL-CARRIER-PROTEIN] REDUCTASE FABG"/>
    <property type="match status" value="1"/>
</dbReference>
<dbReference type="Pfam" id="PF00106">
    <property type="entry name" value="adh_short"/>
    <property type="match status" value="1"/>
</dbReference>
<reference evidence="11" key="2">
    <citation type="submission" date="2025-08" db="UniProtKB">
        <authorList>
            <consortium name="RefSeq"/>
        </authorList>
    </citation>
    <scope>IDENTIFICATION</scope>
    <source>
        <tissue evidence="11">Leaf</tissue>
    </source>
</reference>
<comment type="pathway">
    <text evidence="1">Lipid metabolism; fatty acid biosynthesis.</text>
</comment>
<dbReference type="InterPro" id="IPR004883">
    <property type="entry name" value="LOB"/>
</dbReference>
<evidence type="ECO:0000256" key="3">
    <source>
        <dbReference type="ARBA" id="ARBA00006484"/>
    </source>
</evidence>
<dbReference type="InterPro" id="IPR050259">
    <property type="entry name" value="SDR"/>
</dbReference>
<dbReference type="GO" id="GO:0016616">
    <property type="term" value="F:oxidoreductase activity, acting on the CH-OH group of donors, NAD or NADP as acceptor"/>
    <property type="evidence" value="ECO:0000318"/>
    <property type="project" value="GO_Central"/>
</dbReference>
<keyword evidence="5" id="KW-0444">Lipid biosynthesis</keyword>
<evidence type="ECO:0000256" key="2">
    <source>
        <dbReference type="ARBA" id="ARBA00005474"/>
    </source>
</evidence>
<comment type="similarity">
    <text evidence="3">Belongs to the short-chain dehydrogenases/reductases (SDR) family.</text>
</comment>
<dbReference type="SUPFAM" id="SSF51735">
    <property type="entry name" value="NAD(P)-binding Rossmann-fold domains"/>
    <property type="match status" value="1"/>
</dbReference>
<keyword evidence="7" id="KW-0443">Lipid metabolism</keyword>
<keyword evidence="6" id="KW-0276">Fatty acid metabolism</keyword>
<name>A0A1S3Y9Z6_TOBAC</name>
<dbReference type="AlphaFoldDB" id="A0A1S3Y9Z6"/>
<dbReference type="RefSeq" id="XP_016449035.1">
    <property type="nucleotide sequence ID" value="XM_016593549.1"/>
</dbReference>
<protein>
    <recommendedName>
        <fullName evidence="4">3-oxoacyl-[acyl-carrier-protein] reductase</fullName>
        <ecNumber evidence="4">1.1.1.100</ecNumber>
    </recommendedName>
</protein>
<dbReference type="Gene3D" id="3.40.50.720">
    <property type="entry name" value="NAD(P)-binding Rossmann-like Domain"/>
    <property type="match status" value="1"/>
</dbReference>
<dbReference type="RefSeq" id="XP_016449035.1">
    <property type="nucleotide sequence ID" value="XM_016593549.2"/>
</dbReference>
<dbReference type="OrthoDB" id="1393670at2759"/>
<accession>A0A1S3Y9Z6</accession>
<keyword evidence="10" id="KW-1185">Reference proteome</keyword>
<evidence type="ECO:0000256" key="5">
    <source>
        <dbReference type="ARBA" id="ARBA00022516"/>
    </source>
</evidence>
<dbReference type="PANTHER" id="PTHR42879">
    <property type="entry name" value="3-OXOACYL-(ACYL-CARRIER-PROTEIN) REDUCTASE"/>
    <property type="match status" value="1"/>
</dbReference>